<evidence type="ECO:0000256" key="5">
    <source>
        <dbReference type="ARBA" id="ARBA00022723"/>
    </source>
</evidence>
<keyword evidence="4 10" id="KW-0808">Transferase</keyword>
<dbReference type="InterPro" id="IPR003374">
    <property type="entry name" value="ApbE-like_sf"/>
</dbReference>
<feature type="binding site" evidence="11">
    <location>
        <position position="167"/>
    </location>
    <ligand>
        <name>Mg(2+)</name>
        <dbReference type="ChEBI" id="CHEBI:18420"/>
    </ligand>
</feature>
<evidence type="ECO:0000256" key="9">
    <source>
        <dbReference type="ARBA" id="ARBA00048540"/>
    </source>
</evidence>
<accession>A0A239PU50</accession>
<keyword evidence="6 10" id="KW-0274">FAD</keyword>
<protein>
    <recommendedName>
        <fullName evidence="2 10">FAD:protein FMN transferase</fullName>
        <ecNumber evidence="1 10">2.7.1.180</ecNumber>
    </recommendedName>
    <alternativeName>
        <fullName evidence="8 10">Flavin transferase</fullName>
    </alternativeName>
</protein>
<dbReference type="Pfam" id="PF02424">
    <property type="entry name" value="ApbE"/>
    <property type="match status" value="1"/>
</dbReference>
<dbReference type="RefSeq" id="WP_089344212.1">
    <property type="nucleotide sequence ID" value="NZ_CP067130.1"/>
</dbReference>
<feature type="binding site" evidence="11">
    <location>
        <position position="286"/>
    </location>
    <ligand>
        <name>Mg(2+)</name>
        <dbReference type="ChEBI" id="CHEBI:18420"/>
    </ligand>
</feature>
<dbReference type="GO" id="GO:0046872">
    <property type="term" value="F:metal ion binding"/>
    <property type="evidence" value="ECO:0007669"/>
    <property type="project" value="UniProtKB-UniRule"/>
</dbReference>
<proteinExistence type="inferred from homology"/>
<keyword evidence="13" id="KW-1185">Reference proteome</keyword>
<dbReference type="SUPFAM" id="SSF143631">
    <property type="entry name" value="ApbE-like"/>
    <property type="match status" value="1"/>
</dbReference>
<dbReference type="Gene3D" id="3.10.520.10">
    <property type="entry name" value="ApbE-like domains"/>
    <property type="match status" value="1"/>
</dbReference>
<evidence type="ECO:0000256" key="10">
    <source>
        <dbReference type="PIRNR" id="PIRNR006268"/>
    </source>
</evidence>
<evidence type="ECO:0000313" key="12">
    <source>
        <dbReference type="EMBL" id="SNT73831.1"/>
    </source>
</evidence>
<dbReference type="PIRSF" id="PIRSF006268">
    <property type="entry name" value="ApbE"/>
    <property type="match status" value="1"/>
</dbReference>
<evidence type="ECO:0000256" key="7">
    <source>
        <dbReference type="ARBA" id="ARBA00022842"/>
    </source>
</evidence>
<feature type="binding site" evidence="11">
    <location>
        <position position="282"/>
    </location>
    <ligand>
        <name>Mg(2+)</name>
        <dbReference type="ChEBI" id="CHEBI:18420"/>
    </ligand>
</feature>
<comment type="catalytic activity">
    <reaction evidence="9 10">
        <text>L-threonyl-[protein] + FAD = FMN-L-threonyl-[protein] + AMP + H(+)</text>
        <dbReference type="Rhea" id="RHEA:36847"/>
        <dbReference type="Rhea" id="RHEA-COMP:11060"/>
        <dbReference type="Rhea" id="RHEA-COMP:11061"/>
        <dbReference type="ChEBI" id="CHEBI:15378"/>
        <dbReference type="ChEBI" id="CHEBI:30013"/>
        <dbReference type="ChEBI" id="CHEBI:57692"/>
        <dbReference type="ChEBI" id="CHEBI:74257"/>
        <dbReference type="ChEBI" id="CHEBI:456215"/>
        <dbReference type="EC" id="2.7.1.180"/>
    </reaction>
</comment>
<keyword evidence="12" id="KW-0449">Lipoprotein</keyword>
<evidence type="ECO:0000256" key="3">
    <source>
        <dbReference type="ARBA" id="ARBA00022630"/>
    </source>
</evidence>
<name>A0A239PU50_9RHOB</name>
<keyword evidence="3 10" id="KW-0285">Flavoprotein</keyword>
<dbReference type="GO" id="GO:0016740">
    <property type="term" value="F:transferase activity"/>
    <property type="evidence" value="ECO:0007669"/>
    <property type="project" value="UniProtKB-UniRule"/>
</dbReference>
<gene>
    <name evidence="12" type="ORF">SAMN05444959_10611</name>
</gene>
<reference evidence="12 13" key="1">
    <citation type="submission" date="2017-07" db="EMBL/GenBank/DDBJ databases">
        <authorList>
            <person name="Sun Z.S."/>
            <person name="Albrecht U."/>
            <person name="Echele G."/>
            <person name="Lee C.C."/>
        </authorList>
    </citation>
    <scope>NUCLEOTIDE SEQUENCE [LARGE SCALE GENOMIC DNA]</scope>
    <source>
        <strain evidence="12 13">DSM 14827</strain>
    </source>
</reference>
<sequence>MPIHPTRRQMIALGCATLGVHTVQAAPAIIVPDRAATHSIGGRAFASHWRITAPVSVDLEARRKAITALLDRIDRQMSPWRRDSDLTRFNIGSGERPVAPEAAFVARAALEMARDSNGWFDPTVGPLVAQWGFGTITGSQAGHWQALSVEGNSLRKELPGLTMDLCGIAKGHALDLMLAHLRDAGLEDVLVDLGGELKSAGQHPSGRDWQVAIEDPRRERQGFAAGLHLPADMAVATSGLRAQGYDLGQRHYGHIIDPRLARPAQGDLASVSVLGSKAMQADGWATALFAAGAQGPEIARDRGIAALFLFRNGSDLRAESTGGFDRHMI</sequence>
<evidence type="ECO:0000256" key="11">
    <source>
        <dbReference type="PIRSR" id="PIRSR006268-2"/>
    </source>
</evidence>
<dbReference type="OrthoDB" id="9778595at2"/>
<dbReference type="AlphaFoldDB" id="A0A239PU50"/>
<dbReference type="PANTHER" id="PTHR30040">
    <property type="entry name" value="THIAMINE BIOSYNTHESIS LIPOPROTEIN APBE"/>
    <property type="match status" value="1"/>
</dbReference>
<evidence type="ECO:0000256" key="1">
    <source>
        <dbReference type="ARBA" id="ARBA00011955"/>
    </source>
</evidence>
<comment type="similarity">
    <text evidence="10">Belongs to the ApbE family.</text>
</comment>
<dbReference type="EC" id="2.7.1.180" evidence="1 10"/>
<dbReference type="Proteomes" id="UP000198307">
    <property type="component" value="Unassembled WGS sequence"/>
</dbReference>
<dbReference type="EMBL" id="FZQB01000006">
    <property type="protein sequence ID" value="SNT73831.1"/>
    <property type="molecule type" value="Genomic_DNA"/>
</dbReference>
<evidence type="ECO:0000256" key="8">
    <source>
        <dbReference type="ARBA" id="ARBA00031306"/>
    </source>
</evidence>
<organism evidence="12 13">
    <name type="scientific">Paracoccus seriniphilus</name>
    <dbReference type="NCBI Taxonomy" id="184748"/>
    <lineage>
        <taxon>Bacteria</taxon>
        <taxon>Pseudomonadati</taxon>
        <taxon>Pseudomonadota</taxon>
        <taxon>Alphaproteobacteria</taxon>
        <taxon>Rhodobacterales</taxon>
        <taxon>Paracoccaceae</taxon>
        <taxon>Paracoccus</taxon>
    </lineage>
</organism>
<dbReference type="PANTHER" id="PTHR30040:SF2">
    <property type="entry name" value="FAD:PROTEIN FMN TRANSFERASE"/>
    <property type="match status" value="1"/>
</dbReference>
<evidence type="ECO:0000313" key="13">
    <source>
        <dbReference type="Proteomes" id="UP000198307"/>
    </source>
</evidence>
<evidence type="ECO:0000256" key="6">
    <source>
        <dbReference type="ARBA" id="ARBA00022827"/>
    </source>
</evidence>
<keyword evidence="5 10" id="KW-0479">Metal-binding</keyword>
<evidence type="ECO:0000256" key="4">
    <source>
        <dbReference type="ARBA" id="ARBA00022679"/>
    </source>
</evidence>
<dbReference type="InterPro" id="IPR024932">
    <property type="entry name" value="ApbE"/>
</dbReference>
<evidence type="ECO:0000256" key="2">
    <source>
        <dbReference type="ARBA" id="ARBA00016337"/>
    </source>
</evidence>
<keyword evidence="7 10" id="KW-0460">Magnesium</keyword>
<comment type="cofactor">
    <cofactor evidence="11">
        <name>Mg(2+)</name>
        <dbReference type="ChEBI" id="CHEBI:18420"/>
    </cofactor>
    <cofactor evidence="11">
        <name>Mn(2+)</name>
        <dbReference type="ChEBI" id="CHEBI:29035"/>
    </cofactor>
    <text evidence="11">Magnesium. Can also use manganese.</text>
</comment>